<dbReference type="OrthoDB" id="4379331at2"/>
<dbReference type="InterPro" id="IPR011991">
    <property type="entry name" value="ArsR-like_HTH"/>
</dbReference>
<dbReference type="Pfam" id="PF01037">
    <property type="entry name" value="AsnC_trans_reg"/>
    <property type="match status" value="1"/>
</dbReference>
<dbReference type="InterPro" id="IPR036388">
    <property type="entry name" value="WH-like_DNA-bd_sf"/>
</dbReference>
<dbReference type="CDD" id="cd00090">
    <property type="entry name" value="HTH_ARSR"/>
    <property type="match status" value="1"/>
</dbReference>
<dbReference type="InterPro" id="IPR011008">
    <property type="entry name" value="Dimeric_a/b-barrel"/>
</dbReference>
<protein>
    <submittedName>
        <fullName evidence="5">Lrp/AsnC family transcriptional regulator</fullName>
    </submittedName>
</protein>
<accession>A0A3A9Z6F0</accession>
<dbReference type="GO" id="GO:0005829">
    <property type="term" value="C:cytosol"/>
    <property type="evidence" value="ECO:0007669"/>
    <property type="project" value="TreeGrafter"/>
</dbReference>
<name>A0A3A9Z6F0_9ACTN</name>
<comment type="caution">
    <text evidence="5">The sequence shown here is derived from an EMBL/GenBank/DDBJ whole genome shotgun (WGS) entry which is preliminary data.</text>
</comment>
<dbReference type="PRINTS" id="PR00033">
    <property type="entry name" value="HTHASNC"/>
</dbReference>
<proteinExistence type="predicted"/>
<dbReference type="Proteomes" id="UP000272474">
    <property type="component" value="Unassembled WGS sequence"/>
</dbReference>
<dbReference type="AlphaFoldDB" id="A0A3A9Z6F0"/>
<gene>
    <name evidence="5" type="ORF">D7294_09285</name>
</gene>
<dbReference type="FunFam" id="3.30.70.920:FF:000006">
    <property type="entry name" value="AsnC family transcriptional regulator"/>
    <property type="match status" value="1"/>
</dbReference>
<dbReference type="PROSITE" id="PS50956">
    <property type="entry name" value="HTH_ASNC_2"/>
    <property type="match status" value="1"/>
</dbReference>
<dbReference type="PANTHER" id="PTHR30154">
    <property type="entry name" value="LEUCINE-RESPONSIVE REGULATORY PROTEIN"/>
    <property type="match status" value="1"/>
</dbReference>
<dbReference type="Gene3D" id="1.10.10.10">
    <property type="entry name" value="Winged helix-like DNA-binding domain superfamily/Winged helix DNA-binding domain"/>
    <property type="match status" value="1"/>
</dbReference>
<organism evidence="5 6">
    <name type="scientific">Streptomyces hoynatensis</name>
    <dbReference type="NCBI Taxonomy" id="1141874"/>
    <lineage>
        <taxon>Bacteria</taxon>
        <taxon>Bacillati</taxon>
        <taxon>Actinomycetota</taxon>
        <taxon>Actinomycetes</taxon>
        <taxon>Kitasatosporales</taxon>
        <taxon>Streptomycetaceae</taxon>
        <taxon>Streptomyces</taxon>
    </lineage>
</organism>
<dbReference type="PROSITE" id="PS00519">
    <property type="entry name" value="HTH_ASNC_1"/>
    <property type="match status" value="1"/>
</dbReference>
<evidence type="ECO:0000259" key="4">
    <source>
        <dbReference type="PROSITE" id="PS50956"/>
    </source>
</evidence>
<dbReference type="Pfam" id="PF13404">
    <property type="entry name" value="HTH_AsnC-type"/>
    <property type="match status" value="1"/>
</dbReference>
<evidence type="ECO:0000313" key="6">
    <source>
        <dbReference type="Proteomes" id="UP000272474"/>
    </source>
</evidence>
<evidence type="ECO:0000256" key="3">
    <source>
        <dbReference type="ARBA" id="ARBA00023163"/>
    </source>
</evidence>
<sequence length="159" mass="17161">MTRPAVILDELDRKIVAALVANARTSFAEIGAAIGLSAPAVKRRVDRMREAGIITGFTAIVLPAALGWRTEAYVEVYCDGAAPPRRLAEVVRDYPEITAAMTVTGGADALLHIRAADIQHFEEVLERIRAEPFIRKTVSQIVLSHLITGSPESGATNSR</sequence>
<reference evidence="5 6" key="1">
    <citation type="journal article" date="2014" name="Int. J. Syst. Evol. Microbiol.">
        <title>Streptomyces hoynatensis sp. nov., isolated from deep marine sediment.</title>
        <authorList>
            <person name="Veyisoglu A."/>
            <person name="Sahin N."/>
        </authorList>
    </citation>
    <scope>NUCLEOTIDE SEQUENCE [LARGE SCALE GENOMIC DNA]</scope>
    <source>
        <strain evidence="5 6">KCTC 29097</strain>
    </source>
</reference>
<feature type="domain" description="HTH asnC-type" evidence="4">
    <location>
        <begin position="8"/>
        <end position="69"/>
    </location>
</feature>
<dbReference type="InterPro" id="IPR019888">
    <property type="entry name" value="Tscrpt_reg_AsnC-like"/>
</dbReference>
<dbReference type="InterPro" id="IPR036390">
    <property type="entry name" value="WH_DNA-bd_sf"/>
</dbReference>
<dbReference type="SUPFAM" id="SSF54909">
    <property type="entry name" value="Dimeric alpha+beta barrel"/>
    <property type="match status" value="1"/>
</dbReference>
<dbReference type="GO" id="GO:0043565">
    <property type="term" value="F:sequence-specific DNA binding"/>
    <property type="evidence" value="ECO:0007669"/>
    <property type="project" value="InterPro"/>
</dbReference>
<evidence type="ECO:0000256" key="1">
    <source>
        <dbReference type="ARBA" id="ARBA00023015"/>
    </source>
</evidence>
<dbReference type="Gene3D" id="3.30.70.920">
    <property type="match status" value="1"/>
</dbReference>
<keyword evidence="3" id="KW-0804">Transcription</keyword>
<dbReference type="SUPFAM" id="SSF46785">
    <property type="entry name" value="Winged helix' DNA-binding domain"/>
    <property type="match status" value="1"/>
</dbReference>
<dbReference type="EMBL" id="RBAL01000004">
    <property type="protein sequence ID" value="RKN43878.1"/>
    <property type="molecule type" value="Genomic_DNA"/>
</dbReference>
<evidence type="ECO:0000313" key="5">
    <source>
        <dbReference type="EMBL" id="RKN43878.1"/>
    </source>
</evidence>
<dbReference type="InterPro" id="IPR000485">
    <property type="entry name" value="AsnC-type_HTH_dom"/>
</dbReference>
<dbReference type="RefSeq" id="WP_120677503.1">
    <property type="nucleotide sequence ID" value="NZ_RBAL01000004.1"/>
</dbReference>
<dbReference type="SMART" id="SM00344">
    <property type="entry name" value="HTH_ASNC"/>
    <property type="match status" value="1"/>
</dbReference>
<keyword evidence="1" id="KW-0805">Transcription regulation</keyword>
<evidence type="ECO:0000256" key="2">
    <source>
        <dbReference type="ARBA" id="ARBA00023125"/>
    </source>
</evidence>
<dbReference type="InterPro" id="IPR019885">
    <property type="entry name" value="Tscrpt_reg_HTH_AsnC-type_CS"/>
</dbReference>
<keyword evidence="6" id="KW-1185">Reference proteome</keyword>
<dbReference type="InterPro" id="IPR019887">
    <property type="entry name" value="Tscrpt_reg_AsnC/Lrp_C"/>
</dbReference>
<dbReference type="PANTHER" id="PTHR30154:SF45">
    <property type="entry name" value="TRANSCRIPTIONAL REGULATORY PROTEIN (PROBABLY ASNC-FAMILY)-RELATED"/>
    <property type="match status" value="1"/>
</dbReference>
<keyword evidence="2" id="KW-0238">DNA-binding</keyword>
<dbReference type="GO" id="GO:0043200">
    <property type="term" value="P:response to amino acid"/>
    <property type="evidence" value="ECO:0007669"/>
    <property type="project" value="TreeGrafter"/>
</dbReference>